<name>A0A165E8H9_9APHY</name>
<dbReference type="InterPro" id="IPR057678">
    <property type="entry name" value="DUF7918"/>
</dbReference>
<dbReference type="GeneID" id="63829609"/>
<dbReference type="Pfam" id="PF25534">
    <property type="entry name" value="DUF7918"/>
    <property type="match status" value="1"/>
</dbReference>
<dbReference type="OrthoDB" id="3364132at2759"/>
<dbReference type="EMBL" id="KV427624">
    <property type="protein sequence ID" value="KZT06460.1"/>
    <property type="molecule type" value="Genomic_DNA"/>
</dbReference>
<dbReference type="InParanoid" id="A0A165E8H9"/>
<dbReference type="AlphaFoldDB" id="A0A165E8H9"/>
<evidence type="ECO:0000259" key="2">
    <source>
        <dbReference type="Pfam" id="PF25534"/>
    </source>
</evidence>
<feature type="region of interest" description="Disordered" evidence="1">
    <location>
        <begin position="332"/>
        <end position="354"/>
    </location>
</feature>
<feature type="region of interest" description="Disordered" evidence="1">
    <location>
        <begin position="208"/>
        <end position="253"/>
    </location>
</feature>
<dbReference type="PANTHER" id="PTHR36223:SF1">
    <property type="entry name" value="TRANSCRIPTION ELONGATION FACTOR EAF N-TERMINAL DOMAIN-CONTAINING PROTEIN"/>
    <property type="match status" value="1"/>
</dbReference>
<dbReference type="Proteomes" id="UP000076871">
    <property type="component" value="Unassembled WGS sequence"/>
</dbReference>
<sequence length="354" mass="38951">MHMRDCRVAIVAEIEKLTEYATTRESDAMTSCYIPSEAGRKFKIRFGNKSATDMSVHCFVNGQLVARELVKSYKSRSLKGMRICGCTVRPFMFSNVTLTDDDNVALAGTTNADNLGVIEIRVYRCMTIGSGPFEAVRGVSFTEVGPIHERTKKAGSHCVSLGESEATHRARTMDVRYIDDPRRSPPHITFRYNYRPMGMLIAQDIAPRPLPPPSETTNVHVERRGIKRSASSMAESDRQSKRSRTMSTPMSVDMSIALRTVTPMSVVKEEPEVQGVPVAGPSAPRPVASGEENRRPSQARTDSQRSRSSTVKTEWAILPIRWLFGSGIIDLTGSGSSSGSRSVSSGEVIDLTQD</sequence>
<dbReference type="STRING" id="1314785.A0A165E8H9"/>
<reference evidence="3 4" key="1">
    <citation type="journal article" date="2016" name="Mol. Biol. Evol.">
        <title>Comparative Genomics of Early-Diverging Mushroom-Forming Fungi Provides Insights into the Origins of Lignocellulose Decay Capabilities.</title>
        <authorList>
            <person name="Nagy L.G."/>
            <person name="Riley R."/>
            <person name="Tritt A."/>
            <person name="Adam C."/>
            <person name="Daum C."/>
            <person name="Floudas D."/>
            <person name="Sun H."/>
            <person name="Yadav J.S."/>
            <person name="Pangilinan J."/>
            <person name="Larsson K.H."/>
            <person name="Matsuura K."/>
            <person name="Barry K."/>
            <person name="Labutti K."/>
            <person name="Kuo R."/>
            <person name="Ohm R.A."/>
            <person name="Bhattacharya S.S."/>
            <person name="Shirouzu T."/>
            <person name="Yoshinaga Y."/>
            <person name="Martin F.M."/>
            <person name="Grigoriev I.V."/>
            <person name="Hibbett D.S."/>
        </authorList>
    </citation>
    <scope>NUCLEOTIDE SEQUENCE [LARGE SCALE GENOMIC DNA]</scope>
    <source>
        <strain evidence="3 4">93-53</strain>
    </source>
</reference>
<protein>
    <recommendedName>
        <fullName evidence="2">DUF7918 domain-containing protein</fullName>
    </recommendedName>
</protein>
<gene>
    <name evidence="3" type="ORF">LAESUDRAFT_759296</name>
</gene>
<evidence type="ECO:0000313" key="4">
    <source>
        <dbReference type="Proteomes" id="UP000076871"/>
    </source>
</evidence>
<evidence type="ECO:0000256" key="1">
    <source>
        <dbReference type="SAM" id="MobiDB-lite"/>
    </source>
</evidence>
<feature type="compositionally biased region" description="Polar residues" evidence="1">
    <location>
        <begin position="296"/>
        <end position="311"/>
    </location>
</feature>
<dbReference type="PANTHER" id="PTHR36223">
    <property type="entry name" value="BETA-LACTAMASE-TYPE TRANSPEPTIDASE FOLD DOMAIN CONTAINING PROTEIN"/>
    <property type="match status" value="1"/>
</dbReference>
<evidence type="ECO:0000313" key="3">
    <source>
        <dbReference type="EMBL" id="KZT06460.1"/>
    </source>
</evidence>
<dbReference type="RefSeq" id="XP_040764200.1">
    <property type="nucleotide sequence ID" value="XM_040912581.1"/>
</dbReference>
<feature type="domain" description="DUF7918" evidence="2">
    <location>
        <begin position="7"/>
        <end position="208"/>
    </location>
</feature>
<accession>A0A165E8H9</accession>
<feature type="region of interest" description="Disordered" evidence="1">
    <location>
        <begin position="270"/>
        <end position="311"/>
    </location>
</feature>
<feature type="compositionally biased region" description="Low complexity" evidence="1">
    <location>
        <begin position="332"/>
        <end position="346"/>
    </location>
</feature>
<proteinExistence type="predicted"/>
<organism evidence="3 4">
    <name type="scientific">Laetiporus sulphureus 93-53</name>
    <dbReference type="NCBI Taxonomy" id="1314785"/>
    <lineage>
        <taxon>Eukaryota</taxon>
        <taxon>Fungi</taxon>
        <taxon>Dikarya</taxon>
        <taxon>Basidiomycota</taxon>
        <taxon>Agaricomycotina</taxon>
        <taxon>Agaricomycetes</taxon>
        <taxon>Polyporales</taxon>
        <taxon>Laetiporus</taxon>
    </lineage>
</organism>
<keyword evidence="4" id="KW-1185">Reference proteome</keyword>